<dbReference type="NCBIfam" id="TIGR01256">
    <property type="entry name" value="modA"/>
    <property type="match status" value="1"/>
</dbReference>
<reference evidence="5 6" key="1">
    <citation type="submission" date="2024-02" db="EMBL/GenBank/DDBJ databases">
        <title>New especies of Spiribacter isolated from saline water.</title>
        <authorList>
            <person name="Leon M.J."/>
            <person name="De La Haba R."/>
            <person name="Sanchez-Porro C."/>
            <person name="Ventosa A."/>
        </authorList>
    </citation>
    <scope>NUCLEOTIDE SEQUENCE [LARGE SCALE GENOMIC DNA]</scope>
    <source>
        <strain evidence="6">ag22IC6-390</strain>
    </source>
</reference>
<dbReference type="InterPro" id="IPR044084">
    <property type="entry name" value="AvModA-like_subst-bd"/>
</dbReference>
<feature type="signal peptide" evidence="4">
    <location>
        <begin position="1"/>
        <end position="25"/>
    </location>
</feature>
<keyword evidence="6" id="KW-1185">Reference proteome</keyword>
<dbReference type="CDD" id="cd13539">
    <property type="entry name" value="PBP2_AvModA"/>
    <property type="match status" value="1"/>
</dbReference>
<evidence type="ECO:0000313" key="5">
    <source>
        <dbReference type="EMBL" id="MEX0469853.1"/>
    </source>
</evidence>
<evidence type="ECO:0000256" key="1">
    <source>
        <dbReference type="ARBA" id="ARBA00009175"/>
    </source>
</evidence>
<keyword evidence="3 4" id="KW-0732">Signal</keyword>
<evidence type="ECO:0000256" key="2">
    <source>
        <dbReference type="ARBA" id="ARBA00022723"/>
    </source>
</evidence>
<organism evidence="5 6">
    <name type="scientific">Spiribacter pallidus</name>
    <dbReference type="NCBI Taxonomy" id="1987936"/>
    <lineage>
        <taxon>Bacteria</taxon>
        <taxon>Pseudomonadati</taxon>
        <taxon>Pseudomonadota</taxon>
        <taxon>Gammaproteobacteria</taxon>
        <taxon>Chromatiales</taxon>
        <taxon>Ectothiorhodospiraceae</taxon>
        <taxon>Spiribacter</taxon>
    </lineage>
</organism>
<keyword evidence="2" id="KW-0479">Metal-binding</keyword>
<dbReference type="EMBL" id="JBAKFM010000004">
    <property type="protein sequence ID" value="MEX0469853.1"/>
    <property type="molecule type" value="Genomic_DNA"/>
</dbReference>
<sequence>MPLRSGLRAFALAVLLILTTGVSHADPVRVAVAANFLSPVEVIASAFEAAGGEPVEIVSGATGQHYAQIINGAPFDVFLAADQARPARLLEQGLAIEGSVFTYALGRLVLWAGDGHQLPDNGFAGLVDHPVTRLAIANPRLAPYGRAARDALQATGQWQALQPRLVEGLSVGRALHYLATGNVSHALVAASYTHARGRPGGAWVAVDPSWHESIRQDAVRLVNGPNPAGARAFMTFLKSAEAQTILQGFGYRAAGEVTEP</sequence>
<evidence type="ECO:0000313" key="6">
    <source>
        <dbReference type="Proteomes" id="UP001556709"/>
    </source>
</evidence>
<protein>
    <submittedName>
        <fullName evidence="5">Molybdate ABC transporter substrate-binding protein</fullName>
    </submittedName>
</protein>
<dbReference type="PANTHER" id="PTHR30632:SF14">
    <property type="entry name" value="TUNGSTATE_MOLYBDATE_CHROMATE-BINDING PROTEIN MODA"/>
    <property type="match status" value="1"/>
</dbReference>
<name>A0ABV3TF44_9GAMM</name>
<dbReference type="InterPro" id="IPR050682">
    <property type="entry name" value="ModA/WtpA"/>
</dbReference>
<dbReference type="PIRSF" id="PIRSF004846">
    <property type="entry name" value="ModA"/>
    <property type="match status" value="1"/>
</dbReference>
<dbReference type="Proteomes" id="UP001556709">
    <property type="component" value="Unassembled WGS sequence"/>
</dbReference>
<feature type="chain" id="PRO_5047498223" evidence="4">
    <location>
        <begin position="26"/>
        <end position="260"/>
    </location>
</feature>
<dbReference type="RefSeq" id="WP_367991097.1">
    <property type="nucleotide sequence ID" value="NZ_JBAKFM010000004.1"/>
</dbReference>
<evidence type="ECO:0000256" key="4">
    <source>
        <dbReference type="SAM" id="SignalP"/>
    </source>
</evidence>
<dbReference type="InterPro" id="IPR005950">
    <property type="entry name" value="ModA"/>
</dbReference>
<comment type="similarity">
    <text evidence="1">Belongs to the bacterial solute-binding protein ModA family.</text>
</comment>
<dbReference type="SUPFAM" id="SSF53850">
    <property type="entry name" value="Periplasmic binding protein-like II"/>
    <property type="match status" value="1"/>
</dbReference>
<gene>
    <name evidence="5" type="primary">modA</name>
    <name evidence="5" type="ORF">V6X73_08955</name>
</gene>
<comment type="caution">
    <text evidence="5">The sequence shown here is derived from an EMBL/GenBank/DDBJ whole genome shotgun (WGS) entry which is preliminary data.</text>
</comment>
<accession>A0ABV3TF44</accession>
<dbReference type="Pfam" id="PF13531">
    <property type="entry name" value="SBP_bac_11"/>
    <property type="match status" value="1"/>
</dbReference>
<dbReference type="PANTHER" id="PTHR30632">
    <property type="entry name" value="MOLYBDATE-BINDING PERIPLASMIC PROTEIN"/>
    <property type="match status" value="1"/>
</dbReference>
<evidence type="ECO:0000256" key="3">
    <source>
        <dbReference type="ARBA" id="ARBA00022729"/>
    </source>
</evidence>
<proteinExistence type="inferred from homology"/>
<dbReference type="Gene3D" id="3.40.190.10">
    <property type="entry name" value="Periplasmic binding protein-like II"/>
    <property type="match status" value="2"/>
</dbReference>